<dbReference type="InterPro" id="IPR035940">
    <property type="entry name" value="CAP_sf"/>
</dbReference>
<evidence type="ECO:0000313" key="2">
    <source>
        <dbReference type="WBParaSite" id="MCU_009430-RA"/>
    </source>
</evidence>
<proteinExistence type="predicted"/>
<dbReference type="Pfam" id="PF00188">
    <property type="entry name" value="CAP"/>
    <property type="match status" value="1"/>
</dbReference>
<dbReference type="Gene3D" id="3.40.33.10">
    <property type="entry name" value="CAP"/>
    <property type="match status" value="1"/>
</dbReference>
<dbReference type="InterPro" id="IPR014044">
    <property type="entry name" value="CAP_dom"/>
</dbReference>
<feature type="domain" description="SCP" evidence="1">
    <location>
        <begin position="11"/>
        <end position="65"/>
    </location>
</feature>
<evidence type="ECO:0000259" key="1">
    <source>
        <dbReference type="Pfam" id="PF00188"/>
    </source>
</evidence>
<accession>A0A5K3FL23</accession>
<dbReference type="InterPro" id="IPR001283">
    <property type="entry name" value="CRISP-related"/>
</dbReference>
<dbReference type="WBParaSite" id="MCU_009430-RA">
    <property type="protein sequence ID" value="MCU_009430-RA"/>
    <property type="gene ID" value="MCU_009430"/>
</dbReference>
<name>A0A5K3FL23_MESCO</name>
<organism evidence="2">
    <name type="scientific">Mesocestoides corti</name>
    <name type="common">Flatworm</name>
    <dbReference type="NCBI Taxonomy" id="53468"/>
    <lineage>
        <taxon>Eukaryota</taxon>
        <taxon>Metazoa</taxon>
        <taxon>Spiralia</taxon>
        <taxon>Lophotrochozoa</taxon>
        <taxon>Platyhelminthes</taxon>
        <taxon>Cestoda</taxon>
        <taxon>Eucestoda</taxon>
        <taxon>Cyclophyllidea</taxon>
        <taxon>Mesocestoididae</taxon>
        <taxon>Mesocestoides</taxon>
    </lineage>
</organism>
<dbReference type="PRINTS" id="PR00837">
    <property type="entry name" value="V5TPXLIKE"/>
</dbReference>
<dbReference type="AlphaFoldDB" id="A0A5K3FL23"/>
<dbReference type="SUPFAM" id="SSF55797">
    <property type="entry name" value="PR-1-like"/>
    <property type="match status" value="1"/>
</dbReference>
<dbReference type="PANTHER" id="PTHR10334">
    <property type="entry name" value="CYSTEINE-RICH SECRETORY PROTEIN-RELATED"/>
    <property type="match status" value="1"/>
</dbReference>
<protein>
    <submittedName>
        <fullName evidence="2">SCP domain-containing protein</fullName>
    </submittedName>
</protein>
<reference evidence="2" key="1">
    <citation type="submission" date="2019-11" db="UniProtKB">
        <authorList>
            <consortium name="WormBaseParasite"/>
        </authorList>
    </citation>
    <scope>IDENTIFICATION</scope>
</reference>
<sequence length="85" mass="9753">MKGTRQNLAITTANPPNWTAMAQRRYDEAEDYDFDTRKSNRTCGHCTHMVWTTSSEVGCAAYQRGKIKPTWKPPICLLICRYKPA</sequence>